<evidence type="ECO:0000256" key="16">
    <source>
        <dbReference type="SAM" id="MobiDB-lite"/>
    </source>
</evidence>
<keyword evidence="5" id="KW-1163">Viral penetration into host nucleus</keyword>
<keyword evidence="11" id="KW-0946">Virion</keyword>
<accession>A0A1P8W5P4</accession>
<dbReference type="InterPro" id="IPR003383">
    <property type="entry name" value="Circovirus_capsid"/>
</dbReference>
<evidence type="ECO:0000256" key="9">
    <source>
        <dbReference type="ARBA" id="ARBA00022595"/>
    </source>
</evidence>
<dbReference type="GO" id="GO:0043657">
    <property type="term" value="C:host cell"/>
    <property type="evidence" value="ECO:0007669"/>
    <property type="project" value="GOC"/>
</dbReference>
<evidence type="ECO:0000256" key="13">
    <source>
        <dbReference type="ARBA" id="ARBA00023125"/>
    </source>
</evidence>
<evidence type="ECO:0000256" key="1">
    <source>
        <dbReference type="ARBA" id="ARBA00004147"/>
    </source>
</evidence>
<evidence type="ECO:0000256" key="4">
    <source>
        <dbReference type="ARBA" id="ARBA00022431"/>
    </source>
</evidence>
<proteinExistence type="inferred from homology"/>
<keyword evidence="6" id="KW-0167">Capsid protein</keyword>
<dbReference type="GO" id="GO:0075732">
    <property type="term" value="P:viral penetration into host nucleus"/>
    <property type="evidence" value="ECO:0007669"/>
    <property type="project" value="UniProtKB-KW"/>
</dbReference>
<keyword evidence="12" id="KW-1164">Virus endocytosis by host</keyword>
<evidence type="ECO:0000256" key="12">
    <source>
        <dbReference type="ARBA" id="ARBA00022890"/>
    </source>
</evidence>
<evidence type="ECO:0000256" key="15">
    <source>
        <dbReference type="ARBA" id="ARBA00046863"/>
    </source>
</evidence>
<evidence type="ECO:0000256" key="11">
    <source>
        <dbReference type="ARBA" id="ARBA00022844"/>
    </source>
</evidence>
<dbReference type="EMBL" id="KU951581">
    <property type="protein sequence ID" value="APZ87909.1"/>
    <property type="molecule type" value="Genomic_DNA"/>
</dbReference>
<evidence type="ECO:0000256" key="2">
    <source>
        <dbReference type="ARBA" id="ARBA00004328"/>
    </source>
</evidence>
<feature type="region of interest" description="Disordered" evidence="16">
    <location>
        <begin position="1"/>
        <end position="30"/>
    </location>
</feature>
<dbReference type="GO" id="GO:0042025">
    <property type="term" value="C:host cell nucleus"/>
    <property type="evidence" value="ECO:0007669"/>
    <property type="project" value="UniProtKB-SubCell"/>
</dbReference>
<keyword evidence="9" id="KW-1162">Viral penetration into host cytoplasm</keyword>
<dbReference type="GO" id="GO:0019069">
    <property type="term" value="P:viral capsid assembly"/>
    <property type="evidence" value="ECO:0007669"/>
    <property type="project" value="InterPro"/>
</dbReference>
<evidence type="ECO:0000256" key="5">
    <source>
        <dbReference type="ARBA" id="ARBA00022524"/>
    </source>
</evidence>
<dbReference type="GO" id="GO:0039615">
    <property type="term" value="C:T=1 icosahedral viral capsid"/>
    <property type="evidence" value="ECO:0007669"/>
    <property type="project" value="UniProtKB-KW"/>
</dbReference>
<dbReference type="GO" id="GO:0019062">
    <property type="term" value="P:virion attachment to host cell"/>
    <property type="evidence" value="ECO:0007669"/>
    <property type="project" value="UniProtKB-KW"/>
</dbReference>
<comment type="subcellular location">
    <subcellularLocation>
        <location evidence="1">Host nucleus</location>
    </subcellularLocation>
    <subcellularLocation>
        <location evidence="2">Virion</location>
    </subcellularLocation>
</comment>
<dbReference type="GO" id="GO:0003677">
    <property type="term" value="F:DNA binding"/>
    <property type="evidence" value="ECO:0007669"/>
    <property type="project" value="UniProtKB-KW"/>
</dbReference>
<comment type="similarity">
    <text evidence="3">Belongs to the circoviridae capsid protein family.</text>
</comment>
<reference evidence="17" key="1">
    <citation type="journal article" date="2017" name="Acta Vet. Hung.">
        <title>Molecular detection and genome analysis of circoviruses of European eel (Anguilla anguilla) and sichel (Pelecus cultratus).</title>
        <authorList>
            <person name="Borzak R."/>
            <person name="Sellyei B."/>
            <person name="Szekely C."/>
            <person name="Doszpoly A."/>
        </authorList>
    </citation>
    <scope>NUCLEOTIDE SEQUENCE</scope>
</reference>
<evidence type="ECO:0000256" key="14">
    <source>
        <dbReference type="ARBA" id="ARBA00023296"/>
    </source>
</evidence>
<keyword evidence="7" id="KW-1048">Host nucleus</keyword>
<evidence type="ECO:0000256" key="10">
    <source>
        <dbReference type="ARBA" id="ARBA00022804"/>
    </source>
</evidence>
<keyword evidence="8" id="KW-0945">Host-virus interaction</keyword>
<evidence type="ECO:0000256" key="8">
    <source>
        <dbReference type="ARBA" id="ARBA00022581"/>
    </source>
</evidence>
<evidence type="ECO:0000313" key="17">
    <source>
        <dbReference type="EMBL" id="APZ87909.1"/>
    </source>
</evidence>
<organism evidence="17">
    <name type="scientific">Eel circovirus</name>
    <dbReference type="NCBI Taxonomy" id="1941417"/>
    <lineage>
        <taxon>Viruses</taxon>
        <taxon>Monodnaviria</taxon>
        <taxon>Shotokuvirae</taxon>
        <taxon>Cressdnaviricota</taxon>
        <taxon>Arfiviricetes</taxon>
        <taxon>Cirlivirales</taxon>
        <taxon>Circoviridae</taxon>
        <taxon>Circovirus</taxon>
    </lineage>
</organism>
<comment type="subunit">
    <text evidence="15">Homomultimer. Assembles in the nucleus, presumably in an immature form, then migrates to the cytoplasm once assembled as mature virion. Interacts with Rep; this interaction relocates Rep into the nucleus.</text>
</comment>
<keyword evidence="14" id="KW-1160">Virus entry into host cell</keyword>
<protein>
    <submittedName>
        <fullName evidence="17">Putative capsid protein</fullName>
    </submittedName>
</protein>
<keyword evidence="10" id="KW-1161">Viral attachment to host cell</keyword>
<dbReference type="GO" id="GO:0075509">
    <property type="term" value="P:endocytosis involved in viral entry into host cell"/>
    <property type="evidence" value="ECO:0007669"/>
    <property type="project" value="UniProtKB-KW"/>
</dbReference>
<dbReference type="Pfam" id="PF02443">
    <property type="entry name" value="Circo_capsid"/>
    <property type="match status" value="1"/>
</dbReference>
<sequence>MRRTVTEDGPPARRARPNSASRRAFGKSSYSRVARIPRNVGGPGLNSVHRFTKIAQGDVQMNDLGFGIGAAISNRFAIQFNMQSASFSINNTGATITYNIPGFVELAALFDQVMIEKVVVKFTFNCDPQLVTQQGGTYQTQSVPILYQAIDFNDASVPASVTDIMQYSSVKSAILGATRGPIVRAVKPMFAQIVYASAVGSSYRATRGFLQKDVDVPHYGMKGFVTTPNPATGGALAIGKLSLEFKYHYACKNVI</sequence>
<name>A0A1P8W5P4_9CIRC</name>
<keyword evidence="13" id="KW-0238">DNA-binding</keyword>
<evidence type="ECO:0000256" key="7">
    <source>
        <dbReference type="ARBA" id="ARBA00022562"/>
    </source>
</evidence>
<keyword evidence="4" id="KW-1140">T=1 icosahedral capsid protein</keyword>
<evidence type="ECO:0000256" key="6">
    <source>
        <dbReference type="ARBA" id="ARBA00022561"/>
    </source>
</evidence>
<evidence type="ECO:0000256" key="3">
    <source>
        <dbReference type="ARBA" id="ARBA00010301"/>
    </source>
</evidence>